<keyword evidence="20" id="KW-1185">Reference proteome</keyword>
<dbReference type="SMART" id="SM00747">
    <property type="entry name" value="CFEM"/>
    <property type="match status" value="1"/>
</dbReference>
<dbReference type="GO" id="GO:0005576">
    <property type="term" value="C:extracellular region"/>
    <property type="evidence" value="ECO:0007669"/>
    <property type="project" value="UniProtKB-SubCell"/>
</dbReference>
<reference evidence="19" key="1">
    <citation type="submission" date="2021-04" db="EMBL/GenBank/DDBJ databases">
        <title>Draft genome of Fusarium avenaceum strain F156N33, isolated from an atmospheric sample in Virginia.</title>
        <authorList>
            <person name="Yang S."/>
            <person name="Vinatzer B.A."/>
            <person name="Coleman J."/>
        </authorList>
    </citation>
    <scope>NUCLEOTIDE SEQUENCE</scope>
    <source>
        <strain evidence="19">F156N33</strain>
    </source>
</reference>
<feature type="transmembrane region" description="Helical" evidence="16">
    <location>
        <begin position="341"/>
        <end position="363"/>
    </location>
</feature>
<sequence length="454" mass="50138">MMLIRGAILACLAALPLALAESSPASSLSALPVCAQTCFKTAIASSTCEPTDAKCLCTNAALQHDIELCVGMSCTVREALGTKNATMTSCGAPIRSHRTEFVVSNDVMGIITGIFVFQRFATKLFWKLPLGLDDLFILITMCFAIPSITINSHGLAPNGMGRDIWTLTASQITHFGMFFFVMAILYFSIQTFLKLSMLCFYLRIFPTKGVRRLLWGTVAFTVLFGLVFIFVAIFQCKPINHFWTKWDGEHAGTCADVNAITVSSAAINIALDFWIMGIPLSQLKQMNLDWRKKIGVGMMFSVGIFVTIMSILRLSAVVQAGAGHSTNVTWEYVVISKWSTIEINVGIICACMPSLRILLVRLFPKLLGTSQRYYNYGSNKITGGNTNRSRTQPLGTNATSQVDRSKRQRTDPAGIQIDRSYEVEYGETDETYLVHMKDLDHKTANSEVRSEVSL</sequence>
<feature type="disulfide bond" evidence="14">
    <location>
        <begin position="48"/>
        <end position="55"/>
    </location>
</feature>
<comment type="similarity">
    <text evidence="13">Belongs to the SAT4 family.</text>
</comment>
<evidence type="ECO:0000256" key="14">
    <source>
        <dbReference type="PROSITE-ProRule" id="PRU01356"/>
    </source>
</evidence>
<evidence type="ECO:0000256" key="17">
    <source>
        <dbReference type="SAM" id="SignalP"/>
    </source>
</evidence>
<dbReference type="GO" id="GO:0046872">
    <property type="term" value="F:metal ion binding"/>
    <property type="evidence" value="ECO:0007669"/>
    <property type="project" value="UniProtKB-UniRule"/>
</dbReference>
<dbReference type="InterPro" id="IPR008427">
    <property type="entry name" value="Extracellular_membr_CFEM_dom"/>
</dbReference>
<evidence type="ECO:0000256" key="12">
    <source>
        <dbReference type="ARBA" id="ARBA00023288"/>
    </source>
</evidence>
<feature type="chain" id="PRO_5040194142" description="CFEM domain-containing protein" evidence="17">
    <location>
        <begin position="21"/>
        <end position="454"/>
    </location>
</feature>
<feature type="domain" description="CFEM" evidence="18">
    <location>
        <begin position="7"/>
        <end position="114"/>
    </location>
</feature>
<evidence type="ECO:0000256" key="11">
    <source>
        <dbReference type="ARBA" id="ARBA00023157"/>
    </source>
</evidence>
<evidence type="ECO:0000256" key="4">
    <source>
        <dbReference type="ARBA" id="ARBA00010031"/>
    </source>
</evidence>
<feature type="transmembrane region" description="Helical" evidence="16">
    <location>
        <begin position="255"/>
        <end position="275"/>
    </location>
</feature>
<evidence type="ECO:0000256" key="10">
    <source>
        <dbReference type="ARBA" id="ARBA00023136"/>
    </source>
</evidence>
<evidence type="ECO:0000256" key="1">
    <source>
        <dbReference type="ARBA" id="ARBA00004141"/>
    </source>
</evidence>
<keyword evidence="14" id="KW-0479">Metal-binding</keyword>
<comment type="subcellular location">
    <subcellularLocation>
        <location evidence="2">Membrane</location>
        <topology evidence="2">Lipid-anchor</topology>
        <topology evidence="2">GPI-anchor</topology>
    </subcellularLocation>
    <subcellularLocation>
        <location evidence="1">Membrane</location>
        <topology evidence="1">Multi-pass membrane protein</topology>
    </subcellularLocation>
    <subcellularLocation>
        <location evidence="3">Secreted</location>
    </subcellularLocation>
</comment>
<feature type="region of interest" description="Disordered" evidence="15">
    <location>
        <begin position="382"/>
        <end position="413"/>
    </location>
</feature>
<keyword evidence="9 16" id="KW-1133">Transmembrane helix</keyword>
<keyword evidence="14" id="KW-0408">Iron</keyword>
<keyword evidence="10 16" id="KW-0472">Membrane</keyword>
<evidence type="ECO:0000256" key="6">
    <source>
        <dbReference type="ARBA" id="ARBA00022622"/>
    </source>
</evidence>
<name>A0A9P7GWL1_9HYPO</name>
<keyword evidence="7 16" id="KW-0812">Transmembrane</keyword>
<evidence type="ECO:0000259" key="18">
    <source>
        <dbReference type="PROSITE" id="PS52012"/>
    </source>
</evidence>
<dbReference type="Pfam" id="PF05730">
    <property type="entry name" value="CFEM"/>
    <property type="match status" value="1"/>
</dbReference>
<dbReference type="PANTHER" id="PTHR33048">
    <property type="entry name" value="PTH11-LIKE INTEGRAL MEMBRANE PROTEIN (AFU_ORTHOLOGUE AFUA_5G11245)"/>
    <property type="match status" value="1"/>
</dbReference>
<keyword evidence="14" id="KW-0349">Heme</keyword>
<evidence type="ECO:0000313" key="19">
    <source>
        <dbReference type="EMBL" id="KAG5656735.1"/>
    </source>
</evidence>
<feature type="disulfide bond" evidence="14">
    <location>
        <begin position="38"/>
        <end position="69"/>
    </location>
</feature>
<keyword evidence="12" id="KW-0449">Lipoprotein</keyword>
<dbReference type="Proteomes" id="UP000782241">
    <property type="component" value="Unassembled WGS sequence"/>
</dbReference>
<evidence type="ECO:0000256" key="3">
    <source>
        <dbReference type="ARBA" id="ARBA00004613"/>
    </source>
</evidence>
<feature type="disulfide bond" evidence="14">
    <location>
        <begin position="34"/>
        <end position="74"/>
    </location>
</feature>
<evidence type="ECO:0000256" key="7">
    <source>
        <dbReference type="ARBA" id="ARBA00022692"/>
    </source>
</evidence>
<evidence type="ECO:0000256" key="16">
    <source>
        <dbReference type="SAM" id="Phobius"/>
    </source>
</evidence>
<evidence type="ECO:0000256" key="15">
    <source>
        <dbReference type="SAM" id="MobiDB-lite"/>
    </source>
</evidence>
<feature type="transmembrane region" description="Helical" evidence="16">
    <location>
        <begin position="213"/>
        <end position="235"/>
    </location>
</feature>
<evidence type="ECO:0000256" key="13">
    <source>
        <dbReference type="ARBA" id="ARBA00038359"/>
    </source>
</evidence>
<dbReference type="InterPro" id="IPR052337">
    <property type="entry name" value="SAT4-like"/>
</dbReference>
<dbReference type="InterPro" id="IPR049326">
    <property type="entry name" value="Rhodopsin_dom_fungi"/>
</dbReference>
<feature type="transmembrane region" description="Helical" evidence="16">
    <location>
        <begin position="296"/>
        <end position="321"/>
    </location>
</feature>
<organism evidence="19 20">
    <name type="scientific">Fusarium avenaceum</name>
    <dbReference type="NCBI Taxonomy" id="40199"/>
    <lineage>
        <taxon>Eukaryota</taxon>
        <taxon>Fungi</taxon>
        <taxon>Dikarya</taxon>
        <taxon>Ascomycota</taxon>
        <taxon>Pezizomycotina</taxon>
        <taxon>Sordariomycetes</taxon>
        <taxon>Hypocreomycetidae</taxon>
        <taxon>Hypocreales</taxon>
        <taxon>Nectriaceae</taxon>
        <taxon>Fusarium</taxon>
        <taxon>Fusarium tricinctum species complex</taxon>
    </lineage>
</organism>
<evidence type="ECO:0000313" key="20">
    <source>
        <dbReference type="Proteomes" id="UP000782241"/>
    </source>
</evidence>
<dbReference type="AlphaFoldDB" id="A0A9P7GWL1"/>
<dbReference type="GO" id="GO:0098552">
    <property type="term" value="C:side of membrane"/>
    <property type="evidence" value="ECO:0007669"/>
    <property type="project" value="UniProtKB-KW"/>
</dbReference>
<feature type="transmembrane region" description="Helical" evidence="16">
    <location>
        <begin position="175"/>
        <end position="201"/>
    </location>
</feature>
<comment type="caution">
    <text evidence="19">The sequence shown here is derived from an EMBL/GenBank/DDBJ whole genome shotgun (WGS) entry which is preliminary data.</text>
</comment>
<proteinExistence type="inferred from homology"/>
<dbReference type="PANTHER" id="PTHR33048:SF143">
    <property type="entry name" value="EXTRACELLULAR MEMBRANE PROTEIN CFEM DOMAIN-CONTAINING PROTEIN-RELATED"/>
    <property type="match status" value="1"/>
</dbReference>
<feature type="signal peptide" evidence="17">
    <location>
        <begin position="1"/>
        <end position="20"/>
    </location>
</feature>
<keyword evidence="8 17" id="KW-0732">Signal</keyword>
<evidence type="ECO:0000256" key="9">
    <source>
        <dbReference type="ARBA" id="ARBA00022989"/>
    </source>
</evidence>
<evidence type="ECO:0000256" key="2">
    <source>
        <dbReference type="ARBA" id="ARBA00004589"/>
    </source>
</evidence>
<comment type="similarity">
    <text evidence="4">Belongs to the RBT5 family.</text>
</comment>
<dbReference type="PROSITE" id="PS52012">
    <property type="entry name" value="CFEM"/>
    <property type="match status" value="1"/>
</dbReference>
<protein>
    <recommendedName>
        <fullName evidence="18">CFEM domain-containing protein</fullName>
    </recommendedName>
</protein>
<evidence type="ECO:0000256" key="8">
    <source>
        <dbReference type="ARBA" id="ARBA00022729"/>
    </source>
</evidence>
<feature type="transmembrane region" description="Helical" evidence="16">
    <location>
        <begin position="135"/>
        <end position="155"/>
    </location>
</feature>
<gene>
    <name evidence="19" type="ORF">KAF25_010288</name>
</gene>
<keyword evidence="6" id="KW-0325">Glycoprotein</keyword>
<feature type="disulfide bond" evidence="14">
    <location>
        <begin position="57"/>
        <end position="90"/>
    </location>
</feature>
<keyword evidence="11 14" id="KW-1015">Disulfide bond</keyword>
<evidence type="ECO:0000256" key="5">
    <source>
        <dbReference type="ARBA" id="ARBA00022525"/>
    </source>
</evidence>
<feature type="compositionally biased region" description="Polar residues" evidence="15">
    <location>
        <begin position="382"/>
        <end position="402"/>
    </location>
</feature>
<keyword evidence="5" id="KW-0964">Secreted</keyword>
<dbReference type="EMBL" id="JAGPUO010000020">
    <property type="protein sequence ID" value="KAG5656735.1"/>
    <property type="molecule type" value="Genomic_DNA"/>
</dbReference>
<accession>A0A9P7GWL1</accession>
<feature type="binding site" description="axial binding residue" evidence="14">
    <location>
        <position position="52"/>
    </location>
    <ligand>
        <name>heme</name>
        <dbReference type="ChEBI" id="CHEBI:30413"/>
    </ligand>
    <ligandPart>
        <name>Fe</name>
        <dbReference type="ChEBI" id="CHEBI:18248"/>
    </ligandPart>
</feature>
<keyword evidence="6" id="KW-0336">GPI-anchor</keyword>
<dbReference type="Pfam" id="PF20684">
    <property type="entry name" value="Fung_rhodopsin"/>
    <property type="match status" value="1"/>
</dbReference>